<evidence type="ECO:0000313" key="6">
    <source>
        <dbReference type="Proteomes" id="UP000193467"/>
    </source>
</evidence>
<evidence type="ECO:0000256" key="2">
    <source>
        <dbReference type="SAM" id="MobiDB-lite"/>
    </source>
</evidence>
<dbReference type="Proteomes" id="UP000193467">
    <property type="component" value="Unassembled WGS sequence"/>
</dbReference>
<feature type="compositionally biased region" description="Polar residues" evidence="2">
    <location>
        <begin position="61"/>
        <end position="72"/>
    </location>
</feature>
<protein>
    <submittedName>
        <fullName evidence="5">p-loop containing nucleoside triphosphate hydrolase protein</fullName>
    </submittedName>
</protein>
<dbReference type="GO" id="GO:0000403">
    <property type="term" value="F:Y-form DNA binding"/>
    <property type="evidence" value="ECO:0007669"/>
    <property type="project" value="TreeGrafter"/>
</dbReference>
<dbReference type="InterPro" id="IPR001650">
    <property type="entry name" value="Helicase_C-like"/>
</dbReference>
<feature type="region of interest" description="Disordered" evidence="2">
    <location>
        <begin position="781"/>
        <end position="849"/>
    </location>
</feature>
<sequence>MLRAAVRRQRLNSTTASALPPCTCTFSTPSRLSASPFASTSRLQLFHSAVPQYARPKKVEQQPTDLSPSNAGPTEGFAAEAGPSASVALPSTRMQMRPYQLDVINAVLATLKEGEYTRLGVSAPTGSGKTAIFTSLIHRLPSLIHPNTQQEATKVLIVVGAIQLAKQAVETVRRAYPELEVELEQGNNRASGKADVTVATYQTLAFNELERLDKFEPRDYKAVIIDEAHHAAAPSYLAILSRFDPRITDPLRDAFDPSMDPLAPSPIAPSPDARAELAEEAEEADELVESEAEADDAPATSYDNSQHAAFLAPFEPTQDFAPDPPMPSRLTEEGDVCVPLLAFTATWHRADGLALGKVFEKIVWHGDWLDMIRGRWLSQLQFTTIKLGDALDMDSVAVSRSSNEYVMASLAKAVDKTEVNRRAVEAWLEKASDRRSTLVFCVSIAHIVSLTNAFREQGIDARFVHEGIKVYERERLYEQFKRGEFPVLINCGILTEGADFPCIDCVLLARPTRSKNLFLQMIGRGLRLSPDTGKESCLIIDLVGNSTAGVVCTPTLFGIDPETALEGKTQEELESIAQEEQEALAAIAEASAAESQAKDKPDSRRLIYTDYKSIFDMVPGREGEDELPATHVSTLSSLAWVGTGGKVFVLELGGNGHVRVTWDKDDSKWVAHFTRRIPGKTPPYARPQHPEINPIIDLRRTAGWRFSPASEAQCSVILAKLAKPLPEEGFEQRSWIPAVWVPGRKGERVEVTSLRKGEASDLLARVKHGAIGEVKKWQAGRKREEKKREKESVKVEREREKRRRERLKASRGASESRFVSHQKMLTRARKLAKKSEERRGEVGGSSEGA</sequence>
<dbReference type="Gene3D" id="3.40.50.300">
    <property type="entry name" value="P-loop containing nucleotide triphosphate hydrolases"/>
    <property type="match status" value="2"/>
</dbReference>
<name>A0A1Y2DL14_9BASI</name>
<keyword evidence="1" id="KW-0547">Nucleotide-binding</keyword>
<dbReference type="GO" id="GO:0032042">
    <property type="term" value="P:mitochondrial DNA metabolic process"/>
    <property type="evidence" value="ECO:0007669"/>
    <property type="project" value="TreeGrafter"/>
</dbReference>
<dbReference type="GO" id="GO:0061749">
    <property type="term" value="F:forked DNA-dependent helicase activity"/>
    <property type="evidence" value="ECO:0007669"/>
    <property type="project" value="TreeGrafter"/>
</dbReference>
<dbReference type="GO" id="GO:0016787">
    <property type="term" value="F:hydrolase activity"/>
    <property type="evidence" value="ECO:0007669"/>
    <property type="project" value="UniProtKB-KW"/>
</dbReference>
<dbReference type="SMART" id="SM00487">
    <property type="entry name" value="DEXDc"/>
    <property type="match status" value="1"/>
</dbReference>
<feature type="compositionally biased region" description="Acidic residues" evidence="2">
    <location>
        <begin position="278"/>
        <end position="296"/>
    </location>
</feature>
<dbReference type="InterPro" id="IPR006935">
    <property type="entry name" value="Helicase/UvrB_N"/>
</dbReference>
<dbReference type="SMART" id="SM00382">
    <property type="entry name" value="AAA"/>
    <property type="match status" value="1"/>
</dbReference>
<dbReference type="InterPro" id="IPR003593">
    <property type="entry name" value="AAA+_ATPase"/>
</dbReference>
<keyword evidence="1" id="KW-0067">ATP-binding</keyword>
<dbReference type="GO" id="GO:0070125">
    <property type="term" value="P:mitochondrial translational elongation"/>
    <property type="evidence" value="ECO:0007669"/>
    <property type="project" value="TreeGrafter"/>
</dbReference>
<dbReference type="InterPro" id="IPR050742">
    <property type="entry name" value="Helicase_Restrict-Modif_Enz"/>
</dbReference>
<dbReference type="PROSITE" id="PS51192">
    <property type="entry name" value="HELICASE_ATP_BIND_1"/>
    <property type="match status" value="1"/>
</dbReference>
<organism evidence="5 6">
    <name type="scientific">Leucosporidium creatinivorum</name>
    <dbReference type="NCBI Taxonomy" id="106004"/>
    <lineage>
        <taxon>Eukaryota</taxon>
        <taxon>Fungi</taxon>
        <taxon>Dikarya</taxon>
        <taxon>Basidiomycota</taxon>
        <taxon>Pucciniomycotina</taxon>
        <taxon>Microbotryomycetes</taxon>
        <taxon>Leucosporidiales</taxon>
        <taxon>Leucosporidium</taxon>
    </lineage>
</organism>
<dbReference type="GO" id="GO:0036121">
    <property type="term" value="F:double-stranded DNA helicase activity"/>
    <property type="evidence" value="ECO:0007669"/>
    <property type="project" value="TreeGrafter"/>
</dbReference>
<dbReference type="GO" id="GO:0005759">
    <property type="term" value="C:mitochondrial matrix"/>
    <property type="evidence" value="ECO:0007669"/>
    <property type="project" value="TreeGrafter"/>
</dbReference>
<dbReference type="InParanoid" id="A0A1Y2DL14"/>
<evidence type="ECO:0000256" key="1">
    <source>
        <dbReference type="ARBA" id="ARBA00022806"/>
    </source>
</evidence>
<accession>A0A1Y2DL14</accession>
<gene>
    <name evidence="5" type="ORF">BCR35DRAFT_309252</name>
</gene>
<dbReference type="PANTHER" id="PTHR47396:SF1">
    <property type="entry name" value="ATP-DEPENDENT HELICASE IRC3-RELATED"/>
    <property type="match status" value="1"/>
</dbReference>
<feature type="region of interest" description="Disordered" evidence="2">
    <location>
        <begin position="251"/>
        <end position="301"/>
    </location>
</feature>
<dbReference type="SUPFAM" id="SSF52540">
    <property type="entry name" value="P-loop containing nucleoside triphosphate hydrolases"/>
    <property type="match status" value="1"/>
</dbReference>
<dbReference type="PROSITE" id="PS51194">
    <property type="entry name" value="HELICASE_CTER"/>
    <property type="match status" value="1"/>
</dbReference>
<dbReference type="Pfam" id="PF04851">
    <property type="entry name" value="ResIII"/>
    <property type="match status" value="1"/>
</dbReference>
<dbReference type="OrthoDB" id="270584at2759"/>
<feature type="domain" description="Helicase ATP-binding" evidence="3">
    <location>
        <begin position="110"/>
        <end position="365"/>
    </location>
</feature>
<dbReference type="SMART" id="SM00490">
    <property type="entry name" value="HELICc"/>
    <property type="match status" value="1"/>
</dbReference>
<comment type="caution">
    <text evidence="5">The sequence shown here is derived from an EMBL/GenBank/DDBJ whole genome shotgun (WGS) entry which is preliminary data.</text>
</comment>
<feature type="compositionally biased region" description="Basic and acidic residues" evidence="2">
    <location>
        <begin position="781"/>
        <end position="799"/>
    </location>
</feature>
<keyword evidence="6" id="KW-1185">Reference proteome</keyword>
<evidence type="ECO:0000313" key="5">
    <source>
        <dbReference type="EMBL" id="ORY59911.1"/>
    </source>
</evidence>
<dbReference type="CDD" id="cd18799">
    <property type="entry name" value="SF2_C_EcoAI-like"/>
    <property type="match status" value="1"/>
</dbReference>
<reference evidence="5 6" key="1">
    <citation type="submission" date="2016-07" db="EMBL/GenBank/DDBJ databases">
        <title>Pervasive Adenine N6-methylation of Active Genes in Fungi.</title>
        <authorList>
            <consortium name="DOE Joint Genome Institute"/>
            <person name="Mondo S.J."/>
            <person name="Dannebaum R.O."/>
            <person name="Kuo R.C."/>
            <person name="Labutti K."/>
            <person name="Haridas S."/>
            <person name="Kuo A."/>
            <person name="Salamov A."/>
            <person name="Ahrendt S.R."/>
            <person name="Lipzen A."/>
            <person name="Sullivan W."/>
            <person name="Andreopoulos W.B."/>
            <person name="Clum A."/>
            <person name="Lindquist E."/>
            <person name="Daum C."/>
            <person name="Ramamoorthy G.K."/>
            <person name="Gryganskyi A."/>
            <person name="Culley D."/>
            <person name="Magnuson J.K."/>
            <person name="James T.Y."/>
            <person name="O'Malley M.A."/>
            <person name="Stajich J.E."/>
            <person name="Spatafora J.W."/>
            <person name="Visel A."/>
            <person name="Grigoriev I.V."/>
        </authorList>
    </citation>
    <scope>NUCLEOTIDE SEQUENCE [LARGE SCALE GENOMIC DNA]</scope>
    <source>
        <strain evidence="5 6">62-1032</strain>
    </source>
</reference>
<feature type="region of interest" description="Disordered" evidence="2">
    <location>
        <begin position="54"/>
        <end position="79"/>
    </location>
</feature>
<keyword evidence="5" id="KW-0378">Hydrolase</keyword>
<dbReference type="Pfam" id="PF00271">
    <property type="entry name" value="Helicase_C"/>
    <property type="match status" value="1"/>
</dbReference>
<dbReference type="InterPro" id="IPR027417">
    <property type="entry name" value="P-loop_NTPase"/>
</dbReference>
<evidence type="ECO:0000259" key="4">
    <source>
        <dbReference type="PROSITE" id="PS51194"/>
    </source>
</evidence>
<evidence type="ECO:0000259" key="3">
    <source>
        <dbReference type="PROSITE" id="PS51192"/>
    </source>
</evidence>
<dbReference type="GO" id="GO:0005524">
    <property type="term" value="F:ATP binding"/>
    <property type="evidence" value="ECO:0007669"/>
    <property type="project" value="InterPro"/>
</dbReference>
<dbReference type="STRING" id="106004.A0A1Y2DL14"/>
<dbReference type="EMBL" id="MCGR01000075">
    <property type="protein sequence ID" value="ORY59911.1"/>
    <property type="molecule type" value="Genomic_DNA"/>
</dbReference>
<feature type="domain" description="Helicase C-terminal" evidence="4">
    <location>
        <begin position="423"/>
        <end position="588"/>
    </location>
</feature>
<proteinExistence type="predicted"/>
<dbReference type="PANTHER" id="PTHR47396">
    <property type="entry name" value="TYPE I RESTRICTION ENZYME ECOKI R PROTEIN"/>
    <property type="match status" value="1"/>
</dbReference>
<dbReference type="InterPro" id="IPR014001">
    <property type="entry name" value="Helicase_ATP-bd"/>
</dbReference>
<dbReference type="AlphaFoldDB" id="A0A1Y2DL14"/>
<keyword evidence="1" id="KW-0347">Helicase</keyword>
<dbReference type="FunCoup" id="A0A1Y2DL14">
    <property type="interactions" value="10"/>
</dbReference>